<dbReference type="Pfam" id="PF10027">
    <property type="entry name" value="DUF2269"/>
    <property type="match status" value="1"/>
</dbReference>
<dbReference type="EMBL" id="CP159253">
    <property type="protein sequence ID" value="XCG48079.1"/>
    <property type="molecule type" value="Genomic_DNA"/>
</dbReference>
<accession>A0AAU8CMF0</accession>
<keyword evidence="1" id="KW-0812">Transmembrane</keyword>
<keyword evidence="1" id="KW-1133">Transmembrane helix</keyword>
<proteinExistence type="predicted"/>
<dbReference type="AlphaFoldDB" id="A0AAU8CMF0"/>
<evidence type="ECO:0000313" key="2">
    <source>
        <dbReference type="EMBL" id="XCG48079.1"/>
    </source>
</evidence>
<dbReference type="InterPro" id="IPR018729">
    <property type="entry name" value="DUF2269_transmembrane"/>
</dbReference>
<sequence>MLYFMLKYLHVIGASVLLGTGAGIAFFMLLAHRTGEARTVAAVARMVVAADFLFTATAVVLQPVTGVALAWHVGYSLWDGWIALSILLYLFTGAFWLPVVWMQMEMGRLAKQAAVAETPLPPRYHRLFRMWFLFGFPAFGAVMAIFWLMIARPNLEW</sequence>
<gene>
    <name evidence="2" type="ORF">ABVK50_22975</name>
</gene>
<feature type="transmembrane region" description="Helical" evidence="1">
    <location>
        <begin position="130"/>
        <end position="150"/>
    </location>
</feature>
<feature type="transmembrane region" description="Helical" evidence="1">
    <location>
        <begin position="81"/>
        <end position="101"/>
    </location>
</feature>
<dbReference type="RefSeq" id="WP_353644385.1">
    <property type="nucleotide sequence ID" value="NZ_CP159253.1"/>
</dbReference>
<reference evidence="2" key="1">
    <citation type="submission" date="2024-06" db="EMBL/GenBank/DDBJ databases">
        <title>Mesorhizobium karijinii sp. nov., a symbiont of the iconic Swainsona formosa from arid Australia.</title>
        <authorList>
            <person name="Hill Y.J."/>
            <person name="Watkin E.L.J."/>
            <person name="O'Hara G.W."/>
            <person name="Terpolilli J."/>
            <person name="Tye M.L."/>
            <person name="Kohlmeier M.G."/>
        </authorList>
    </citation>
    <scope>NUCLEOTIDE SEQUENCE</scope>
    <source>
        <strain evidence="2">WSM2240</strain>
    </source>
</reference>
<protein>
    <submittedName>
        <fullName evidence="2">DUF2269 family protein</fullName>
    </submittedName>
</protein>
<evidence type="ECO:0000256" key="1">
    <source>
        <dbReference type="SAM" id="Phobius"/>
    </source>
</evidence>
<feature type="transmembrane region" description="Helical" evidence="1">
    <location>
        <begin position="6"/>
        <end position="30"/>
    </location>
</feature>
<keyword evidence="1" id="KW-0472">Membrane</keyword>
<organism evidence="2">
    <name type="scientific">Mesorhizobium sp. WSM2240</name>
    <dbReference type="NCBI Taxonomy" id="3228851"/>
    <lineage>
        <taxon>Bacteria</taxon>
        <taxon>Pseudomonadati</taxon>
        <taxon>Pseudomonadota</taxon>
        <taxon>Alphaproteobacteria</taxon>
        <taxon>Hyphomicrobiales</taxon>
        <taxon>Phyllobacteriaceae</taxon>
        <taxon>Mesorhizobium</taxon>
    </lineage>
</organism>
<name>A0AAU8CMF0_9HYPH</name>